<accession>A0A5N6WDE1</accession>
<sequence length="68" mass="7823">MIGVDGSKVYFGVCPASDCSVRHYTIASWCFFFLNFLQSRRYSIGHHPVIGGLPSYWAMRKFHPVFMC</sequence>
<dbReference type="AlphaFoldDB" id="A0A5N6WDE1"/>
<reference evidence="2" key="1">
    <citation type="submission" date="2019-04" db="EMBL/GenBank/DDBJ databases">
        <title>Friends and foes A comparative genomics studyof 23 Aspergillus species from section Flavi.</title>
        <authorList>
            <consortium name="DOE Joint Genome Institute"/>
            <person name="Kjaerbolling I."/>
            <person name="Vesth T."/>
            <person name="Frisvad J.C."/>
            <person name="Nybo J.L."/>
            <person name="Theobald S."/>
            <person name="Kildgaard S."/>
            <person name="Isbrandt T."/>
            <person name="Kuo A."/>
            <person name="Sato A."/>
            <person name="Lyhne E.K."/>
            <person name="Kogle M.E."/>
            <person name="Wiebenga A."/>
            <person name="Kun R.S."/>
            <person name="Lubbers R.J."/>
            <person name="Makela M.R."/>
            <person name="Barry K."/>
            <person name="Chovatia M."/>
            <person name="Clum A."/>
            <person name="Daum C."/>
            <person name="Haridas S."/>
            <person name="He G."/>
            <person name="LaButti K."/>
            <person name="Lipzen A."/>
            <person name="Mondo S."/>
            <person name="Riley R."/>
            <person name="Salamov A."/>
            <person name="Simmons B.A."/>
            <person name="Magnuson J.K."/>
            <person name="Henrissat B."/>
            <person name="Mortensen U.H."/>
            <person name="Larsen T.O."/>
            <person name="Devries R.P."/>
            <person name="Grigoriev I.V."/>
            <person name="Machida M."/>
            <person name="Baker S.E."/>
            <person name="Andersen M.R."/>
        </authorList>
    </citation>
    <scope>NUCLEOTIDE SEQUENCE [LARGE SCALE GENOMIC DNA]</scope>
    <source>
        <strain evidence="2">CBS 130015</strain>
    </source>
</reference>
<dbReference type="Proteomes" id="UP000325433">
    <property type="component" value="Unassembled WGS sequence"/>
</dbReference>
<proteinExistence type="predicted"/>
<organism evidence="1 2">
    <name type="scientific">Aspergillus transmontanensis</name>
    <dbReference type="NCBI Taxonomy" id="1034304"/>
    <lineage>
        <taxon>Eukaryota</taxon>
        <taxon>Fungi</taxon>
        <taxon>Dikarya</taxon>
        <taxon>Ascomycota</taxon>
        <taxon>Pezizomycotina</taxon>
        <taxon>Eurotiomycetes</taxon>
        <taxon>Eurotiomycetidae</taxon>
        <taxon>Eurotiales</taxon>
        <taxon>Aspergillaceae</taxon>
        <taxon>Aspergillus</taxon>
        <taxon>Aspergillus subgen. Circumdati</taxon>
    </lineage>
</organism>
<name>A0A5N6WDE1_9EURO</name>
<keyword evidence="2" id="KW-1185">Reference proteome</keyword>
<evidence type="ECO:0000313" key="1">
    <source>
        <dbReference type="EMBL" id="KAE8318887.1"/>
    </source>
</evidence>
<dbReference type="EMBL" id="ML738296">
    <property type="protein sequence ID" value="KAE8318887.1"/>
    <property type="molecule type" value="Genomic_DNA"/>
</dbReference>
<protein>
    <submittedName>
        <fullName evidence="1">Uncharacterized protein</fullName>
    </submittedName>
</protein>
<evidence type="ECO:0000313" key="2">
    <source>
        <dbReference type="Proteomes" id="UP000325433"/>
    </source>
</evidence>
<gene>
    <name evidence="1" type="ORF">BDV41DRAFT_522362</name>
</gene>